<gene>
    <name evidence="1" type="ORF">EYF80_049381</name>
</gene>
<name>A0A4Z2FH04_9TELE</name>
<keyword evidence="2" id="KW-1185">Reference proteome</keyword>
<organism evidence="1 2">
    <name type="scientific">Liparis tanakae</name>
    <name type="common">Tanaka's snailfish</name>
    <dbReference type="NCBI Taxonomy" id="230148"/>
    <lineage>
        <taxon>Eukaryota</taxon>
        <taxon>Metazoa</taxon>
        <taxon>Chordata</taxon>
        <taxon>Craniata</taxon>
        <taxon>Vertebrata</taxon>
        <taxon>Euteleostomi</taxon>
        <taxon>Actinopterygii</taxon>
        <taxon>Neopterygii</taxon>
        <taxon>Teleostei</taxon>
        <taxon>Neoteleostei</taxon>
        <taxon>Acanthomorphata</taxon>
        <taxon>Eupercaria</taxon>
        <taxon>Perciformes</taxon>
        <taxon>Cottioidei</taxon>
        <taxon>Cottales</taxon>
        <taxon>Liparidae</taxon>
        <taxon>Liparis</taxon>
    </lineage>
</organism>
<dbReference type="AlphaFoldDB" id="A0A4Z2FH04"/>
<evidence type="ECO:0000313" key="1">
    <source>
        <dbReference type="EMBL" id="TNN40459.1"/>
    </source>
</evidence>
<accession>A0A4Z2FH04</accession>
<protein>
    <submittedName>
        <fullName evidence="1">Uncharacterized protein</fullName>
    </submittedName>
</protein>
<dbReference type="Proteomes" id="UP000314294">
    <property type="component" value="Unassembled WGS sequence"/>
</dbReference>
<sequence length="75" mass="7903">MKSVMKSVTKASLPVMSSCRRRPLLRGEVTPVKCPSGVSFTGRLKLLLLVASIKLLPDGRRRAGGSPGGAFTSSC</sequence>
<evidence type="ECO:0000313" key="2">
    <source>
        <dbReference type="Proteomes" id="UP000314294"/>
    </source>
</evidence>
<reference evidence="1 2" key="1">
    <citation type="submission" date="2019-03" db="EMBL/GenBank/DDBJ databases">
        <title>First draft genome of Liparis tanakae, snailfish: a comprehensive survey of snailfish specific genes.</title>
        <authorList>
            <person name="Kim W."/>
            <person name="Song I."/>
            <person name="Jeong J.-H."/>
            <person name="Kim D."/>
            <person name="Kim S."/>
            <person name="Ryu S."/>
            <person name="Song J.Y."/>
            <person name="Lee S.K."/>
        </authorList>
    </citation>
    <scope>NUCLEOTIDE SEQUENCE [LARGE SCALE GENOMIC DNA]</scope>
    <source>
        <tissue evidence="1">Muscle</tissue>
    </source>
</reference>
<proteinExistence type="predicted"/>
<dbReference type="EMBL" id="SRLO01001188">
    <property type="protein sequence ID" value="TNN40459.1"/>
    <property type="molecule type" value="Genomic_DNA"/>
</dbReference>
<comment type="caution">
    <text evidence="1">The sequence shown here is derived from an EMBL/GenBank/DDBJ whole genome shotgun (WGS) entry which is preliminary data.</text>
</comment>